<keyword evidence="9" id="KW-0325">Glycoprotein</keyword>
<keyword evidence="5 14" id="KW-0732">Signal</keyword>
<dbReference type="InterPro" id="IPR000719">
    <property type="entry name" value="Prot_kinase_dom"/>
</dbReference>
<keyword evidence="3" id="KW-0723">Serine/threonine-protein kinase</keyword>
<keyword evidence="6 12" id="KW-0547">Nucleotide-binding</keyword>
<protein>
    <recommendedName>
        <fullName evidence="2">non-specific serine/threonine protein kinase</fullName>
        <ecNumber evidence="2">2.7.11.1</ecNumber>
    </recommendedName>
</protein>
<dbReference type="InterPro" id="IPR008271">
    <property type="entry name" value="Ser/Thr_kinase_AS"/>
</dbReference>
<dbReference type="PANTHER" id="PTHR46008:SF20">
    <property type="entry name" value="PROTEIN KINASE DOMAIN-CONTAINING PROTEIN"/>
    <property type="match status" value="1"/>
</dbReference>
<dbReference type="Pfam" id="PF07714">
    <property type="entry name" value="PK_Tyr_Ser-Thr"/>
    <property type="match status" value="1"/>
</dbReference>
<comment type="catalytic activity">
    <reaction evidence="11">
        <text>L-seryl-[protein] + ATP = O-phospho-L-seryl-[protein] + ADP + H(+)</text>
        <dbReference type="Rhea" id="RHEA:17989"/>
        <dbReference type="Rhea" id="RHEA-COMP:9863"/>
        <dbReference type="Rhea" id="RHEA-COMP:11604"/>
        <dbReference type="ChEBI" id="CHEBI:15378"/>
        <dbReference type="ChEBI" id="CHEBI:29999"/>
        <dbReference type="ChEBI" id="CHEBI:30616"/>
        <dbReference type="ChEBI" id="CHEBI:83421"/>
        <dbReference type="ChEBI" id="CHEBI:456216"/>
        <dbReference type="EC" id="2.7.11.1"/>
    </reaction>
</comment>
<evidence type="ECO:0000256" key="14">
    <source>
        <dbReference type="SAM" id="SignalP"/>
    </source>
</evidence>
<evidence type="ECO:0000256" key="10">
    <source>
        <dbReference type="ARBA" id="ARBA00047899"/>
    </source>
</evidence>
<evidence type="ECO:0000256" key="3">
    <source>
        <dbReference type="ARBA" id="ARBA00022527"/>
    </source>
</evidence>
<keyword evidence="13" id="KW-0472">Membrane</keyword>
<gene>
    <name evidence="16" type="ORF">Tco_1055027</name>
</gene>
<evidence type="ECO:0000313" key="17">
    <source>
        <dbReference type="Proteomes" id="UP001151760"/>
    </source>
</evidence>
<comment type="catalytic activity">
    <reaction evidence="10">
        <text>L-threonyl-[protein] + ATP = O-phospho-L-threonyl-[protein] + ADP + H(+)</text>
        <dbReference type="Rhea" id="RHEA:46608"/>
        <dbReference type="Rhea" id="RHEA-COMP:11060"/>
        <dbReference type="Rhea" id="RHEA-COMP:11605"/>
        <dbReference type="ChEBI" id="CHEBI:15378"/>
        <dbReference type="ChEBI" id="CHEBI:30013"/>
        <dbReference type="ChEBI" id="CHEBI:30616"/>
        <dbReference type="ChEBI" id="CHEBI:61977"/>
        <dbReference type="ChEBI" id="CHEBI:456216"/>
        <dbReference type="EC" id="2.7.11.1"/>
    </reaction>
</comment>
<evidence type="ECO:0000256" key="2">
    <source>
        <dbReference type="ARBA" id="ARBA00012513"/>
    </source>
</evidence>
<dbReference type="SMART" id="SM00220">
    <property type="entry name" value="S_TKc"/>
    <property type="match status" value="1"/>
</dbReference>
<name>A0ABQ5GZX6_9ASTR</name>
<keyword evidence="8 12" id="KW-0067">ATP-binding</keyword>
<evidence type="ECO:0000256" key="1">
    <source>
        <dbReference type="ARBA" id="ARBA00004167"/>
    </source>
</evidence>
<sequence length="908" mass="102220">MFPLVIISLTLLPILSLGQYAQQFIDCSTKLYSCGPTIRWVGYPFWGQDRPSYCGLNEFHLACVDNVVTTLTINNTTFRVLSIDQNKTKITLASNDMWGQGPKPNACLLRQHESLNNATFEYTVFSYIPDEFLFLGVYLSCLEDNDYLIPDKNRLNCSEDGSGRVSFIDDETNSLVCDSEIRVPVLRTLFDEFNNRETMPVEEMLFQGFPMEYRVDGAGICSRCESSGGTCWSSLSSSVPSCLCPDGIGRLICPRSVVSFSLGTNSTSCLPQNCGNGPNITFPFWIPELQESSCGSNGFNITCKNSYPIIMIADEDYVIKNISYTNFSVVLVNANAFNESNMCPIPLSNFSVSGTPFSYSDLSVDVDFFYNCKNDYKEKTYSVDCATNGSSLSSFAVFHPEILEKNNYSIDSCERSVHVPVHVDSIDVLLHENYTHVLRKGFVLEWQCSKCEKYGIHLLFLIVFDMDWSFYWVKGLLTPVNIFLKILIRVFEITNAFFNVSGKKPNLVLKILIGVFSGIFGVCLMCVVFYFYRRRRNNKERYYGSSYMSRKISSYGSSITDPEKSEAYHGVQIFKYRELEKATNHFDAATELGDGGFGTVYQGKLKDGRVVAVKRLYENNYKRVEQFMNEVGILAHLRHQNLVSLYGCTTHHSRELLLVYEYIPNGTVADHLHGDKSKPGSLTWTTRMSIAIETASALVYLHASDVIHRDVKTNNILLDNSFTVKVADFGLSRLFPNNVSHVSTAPQGTPGYVDPEYHNCYQLTSRSDVYSFGVVLIELISSKPAVDITRHRHEINLSNMALNKIRNDELHELVDPNLGFETDYEVRKMISAVAELAFQCLQNERDLRPSMDEVLEGLIGIQNGNYNNVKQDVFDGTCDDAVLLKDHSQTMSPDSVAIAWSTSTISSG</sequence>
<dbReference type="Gene3D" id="3.30.200.20">
    <property type="entry name" value="Phosphorylase Kinase, domain 1"/>
    <property type="match status" value="1"/>
</dbReference>
<dbReference type="PROSITE" id="PS00108">
    <property type="entry name" value="PROTEIN_KINASE_ST"/>
    <property type="match status" value="1"/>
</dbReference>
<evidence type="ECO:0000256" key="13">
    <source>
        <dbReference type="SAM" id="Phobius"/>
    </source>
</evidence>
<keyword evidence="13" id="KW-1133">Transmembrane helix</keyword>
<comment type="caution">
    <text evidence="16">The sequence shown here is derived from an EMBL/GenBank/DDBJ whole genome shotgun (WGS) entry which is preliminary data.</text>
</comment>
<evidence type="ECO:0000256" key="5">
    <source>
        <dbReference type="ARBA" id="ARBA00022729"/>
    </source>
</evidence>
<feature type="domain" description="Protein kinase" evidence="15">
    <location>
        <begin position="586"/>
        <end position="861"/>
    </location>
</feature>
<dbReference type="Pfam" id="PF14380">
    <property type="entry name" value="WAK_assoc"/>
    <property type="match status" value="2"/>
</dbReference>
<keyword evidence="4" id="KW-0808">Transferase</keyword>
<feature type="chain" id="PRO_5045591576" description="non-specific serine/threonine protein kinase" evidence="14">
    <location>
        <begin position="19"/>
        <end position="908"/>
    </location>
</feature>
<feature type="signal peptide" evidence="14">
    <location>
        <begin position="1"/>
        <end position="18"/>
    </location>
</feature>
<keyword evidence="13" id="KW-0812">Transmembrane</keyword>
<feature type="transmembrane region" description="Helical" evidence="13">
    <location>
        <begin position="507"/>
        <end position="532"/>
    </location>
</feature>
<accession>A0ABQ5GZX6</accession>
<dbReference type="Gene3D" id="1.10.510.10">
    <property type="entry name" value="Transferase(Phosphotransferase) domain 1"/>
    <property type="match status" value="1"/>
</dbReference>
<evidence type="ECO:0000256" key="4">
    <source>
        <dbReference type="ARBA" id="ARBA00022679"/>
    </source>
</evidence>
<dbReference type="SUPFAM" id="SSF56112">
    <property type="entry name" value="Protein kinase-like (PK-like)"/>
    <property type="match status" value="1"/>
</dbReference>
<dbReference type="InterPro" id="IPR017441">
    <property type="entry name" value="Protein_kinase_ATP_BS"/>
</dbReference>
<dbReference type="InterPro" id="IPR001245">
    <property type="entry name" value="Ser-Thr/Tyr_kinase_cat_dom"/>
</dbReference>
<evidence type="ECO:0000256" key="6">
    <source>
        <dbReference type="ARBA" id="ARBA00022741"/>
    </source>
</evidence>
<evidence type="ECO:0000256" key="11">
    <source>
        <dbReference type="ARBA" id="ARBA00048679"/>
    </source>
</evidence>
<dbReference type="EMBL" id="BQNB010019015">
    <property type="protein sequence ID" value="GJT80685.1"/>
    <property type="molecule type" value="Genomic_DNA"/>
</dbReference>
<dbReference type="InterPro" id="IPR011009">
    <property type="entry name" value="Kinase-like_dom_sf"/>
</dbReference>
<keyword evidence="17" id="KW-1185">Reference proteome</keyword>
<reference evidence="16" key="1">
    <citation type="journal article" date="2022" name="Int. J. Mol. Sci.">
        <title>Draft Genome of Tanacetum Coccineum: Genomic Comparison of Closely Related Tanacetum-Family Plants.</title>
        <authorList>
            <person name="Yamashiro T."/>
            <person name="Shiraishi A."/>
            <person name="Nakayama K."/>
            <person name="Satake H."/>
        </authorList>
    </citation>
    <scope>NUCLEOTIDE SEQUENCE</scope>
</reference>
<dbReference type="InterPro" id="IPR032872">
    <property type="entry name" value="WAK_assoc_C"/>
</dbReference>
<evidence type="ECO:0000256" key="12">
    <source>
        <dbReference type="PROSITE-ProRule" id="PRU10141"/>
    </source>
</evidence>
<evidence type="ECO:0000256" key="7">
    <source>
        <dbReference type="ARBA" id="ARBA00022777"/>
    </source>
</evidence>
<dbReference type="PANTHER" id="PTHR46008">
    <property type="entry name" value="LEAF RUST 10 DISEASE-RESISTANCE LOCUS RECEPTOR-LIKE PROTEIN KINASE-LIKE 1.4"/>
    <property type="match status" value="1"/>
</dbReference>
<proteinExistence type="predicted"/>
<dbReference type="Pfam" id="PF13947">
    <property type="entry name" value="GUB_WAK_bind"/>
    <property type="match status" value="2"/>
</dbReference>
<dbReference type="EC" id="2.7.11.1" evidence="2"/>
<dbReference type="PROSITE" id="PS00107">
    <property type="entry name" value="PROTEIN_KINASE_ATP"/>
    <property type="match status" value="1"/>
</dbReference>
<comment type="subcellular location">
    <subcellularLocation>
        <location evidence="1">Membrane</location>
        <topology evidence="1">Single-pass membrane protein</topology>
    </subcellularLocation>
</comment>
<feature type="binding site" evidence="12">
    <location>
        <position position="614"/>
    </location>
    <ligand>
        <name>ATP</name>
        <dbReference type="ChEBI" id="CHEBI:30616"/>
    </ligand>
</feature>
<dbReference type="InterPro" id="IPR025287">
    <property type="entry name" value="WAK_GUB"/>
</dbReference>
<evidence type="ECO:0000256" key="9">
    <source>
        <dbReference type="ARBA" id="ARBA00023180"/>
    </source>
</evidence>
<dbReference type="Proteomes" id="UP001151760">
    <property type="component" value="Unassembled WGS sequence"/>
</dbReference>
<dbReference type="PROSITE" id="PS50011">
    <property type="entry name" value="PROTEIN_KINASE_DOM"/>
    <property type="match status" value="1"/>
</dbReference>
<evidence type="ECO:0000256" key="8">
    <source>
        <dbReference type="ARBA" id="ARBA00022840"/>
    </source>
</evidence>
<evidence type="ECO:0000259" key="15">
    <source>
        <dbReference type="PROSITE" id="PS50011"/>
    </source>
</evidence>
<evidence type="ECO:0000313" key="16">
    <source>
        <dbReference type="EMBL" id="GJT80685.1"/>
    </source>
</evidence>
<reference evidence="16" key="2">
    <citation type="submission" date="2022-01" db="EMBL/GenBank/DDBJ databases">
        <authorList>
            <person name="Yamashiro T."/>
            <person name="Shiraishi A."/>
            <person name="Satake H."/>
            <person name="Nakayama K."/>
        </authorList>
    </citation>
    <scope>NUCLEOTIDE SEQUENCE</scope>
</reference>
<keyword evidence="7" id="KW-0418">Kinase</keyword>
<organism evidence="16 17">
    <name type="scientific">Tanacetum coccineum</name>
    <dbReference type="NCBI Taxonomy" id="301880"/>
    <lineage>
        <taxon>Eukaryota</taxon>
        <taxon>Viridiplantae</taxon>
        <taxon>Streptophyta</taxon>
        <taxon>Embryophyta</taxon>
        <taxon>Tracheophyta</taxon>
        <taxon>Spermatophyta</taxon>
        <taxon>Magnoliopsida</taxon>
        <taxon>eudicotyledons</taxon>
        <taxon>Gunneridae</taxon>
        <taxon>Pentapetalae</taxon>
        <taxon>asterids</taxon>
        <taxon>campanulids</taxon>
        <taxon>Asterales</taxon>
        <taxon>Asteraceae</taxon>
        <taxon>Asteroideae</taxon>
        <taxon>Anthemideae</taxon>
        <taxon>Anthemidinae</taxon>
        <taxon>Tanacetum</taxon>
    </lineage>
</organism>